<evidence type="ECO:0000313" key="3">
    <source>
        <dbReference type="Proteomes" id="UP001153076"/>
    </source>
</evidence>
<gene>
    <name evidence="2" type="ORF">Cgig2_011567</name>
</gene>
<feature type="domain" description="DUF4283" evidence="1">
    <location>
        <begin position="126"/>
        <end position="167"/>
    </location>
</feature>
<dbReference type="OrthoDB" id="1939300at2759"/>
<evidence type="ECO:0000313" key="2">
    <source>
        <dbReference type="EMBL" id="KAJ8420028.1"/>
    </source>
</evidence>
<dbReference type="Pfam" id="PF14111">
    <property type="entry name" value="DUF4283"/>
    <property type="match status" value="1"/>
</dbReference>
<dbReference type="Proteomes" id="UP001153076">
    <property type="component" value="Unassembled WGS sequence"/>
</dbReference>
<evidence type="ECO:0000259" key="1">
    <source>
        <dbReference type="Pfam" id="PF14111"/>
    </source>
</evidence>
<dbReference type="AlphaFoldDB" id="A0A9Q1GHG5"/>
<keyword evidence="3" id="KW-1185">Reference proteome</keyword>
<comment type="caution">
    <text evidence="2">The sequence shown here is derived from an EMBL/GenBank/DDBJ whole genome shotgun (WGS) entry which is preliminary data.</text>
</comment>
<dbReference type="InterPro" id="IPR025558">
    <property type="entry name" value="DUF4283"/>
</dbReference>
<dbReference type="EMBL" id="JAKOGI010003971">
    <property type="protein sequence ID" value="KAJ8420028.1"/>
    <property type="molecule type" value="Genomic_DNA"/>
</dbReference>
<dbReference type="PANTHER" id="PTHR33233:SF17">
    <property type="entry name" value="DUF4283 DOMAIN-CONTAINING PROTEIN"/>
    <property type="match status" value="1"/>
</dbReference>
<accession>A0A9Q1GHG5</accession>
<dbReference type="PANTHER" id="PTHR33233">
    <property type="entry name" value="ENDONUCLEASE/EXONUCLEASE/PHOSPHATASE"/>
    <property type="match status" value="1"/>
</dbReference>
<name>A0A9Q1GHG5_9CARY</name>
<sequence length="420" mass="48116">MAMGGRGRPRVHKPINLASTLSNCIGNQENVGPIEFPVLGTPSMEPVTDGNIPQCTPIVVAHNKTRDSYASIVNPEEGLSLKYIEAPVINGTKCAKIEQQDVASEIEYWSQAVLCCVRRQPTIRARKGLYLVRFGTMTDRDEVLKKGIHYFDRKPFIVKAWNEHLDLDTSAITSLPIWVQFPKFDAKYWGVESLSKLGSLLGIPLKTDKQTLEKMYLNYARLLIDIPFEGPFLEYVDYINDKGVVTRQRSGTKKAIIAYPQRDKPIDNRRMDDHCPLKITICNSPRTAHSLKYCDMWSKDHQFQPIVRNAIQRRKVGSKMLQLMQVLKSLQKPLQHLNAHKFRDIHNQLALSRAQMEHIQGQLHHEPLNGEIQEQEKIVRGVHLDILDSSIKLMRQQSKLDWINSGDQCTKLFFAIMKQR</sequence>
<organism evidence="2 3">
    <name type="scientific">Carnegiea gigantea</name>
    <dbReference type="NCBI Taxonomy" id="171969"/>
    <lineage>
        <taxon>Eukaryota</taxon>
        <taxon>Viridiplantae</taxon>
        <taxon>Streptophyta</taxon>
        <taxon>Embryophyta</taxon>
        <taxon>Tracheophyta</taxon>
        <taxon>Spermatophyta</taxon>
        <taxon>Magnoliopsida</taxon>
        <taxon>eudicotyledons</taxon>
        <taxon>Gunneridae</taxon>
        <taxon>Pentapetalae</taxon>
        <taxon>Caryophyllales</taxon>
        <taxon>Cactineae</taxon>
        <taxon>Cactaceae</taxon>
        <taxon>Cactoideae</taxon>
        <taxon>Echinocereeae</taxon>
        <taxon>Carnegiea</taxon>
    </lineage>
</organism>
<protein>
    <recommendedName>
        <fullName evidence="1">DUF4283 domain-containing protein</fullName>
    </recommendedName>
</protein>
<proteinExistence type="predicted"/>
<reference evidence="2" key="1">
    <citation type="submission" date="2022-04" db="EMBL/GenBank/DDBJ databases">
        <title>Carnegiea gigantea Genome sequencing and assembly v2.</title>
        <authorList>
            <person name="Copetti D."/>
            <person name="Sanderson M.J."/>
            <person name="Burquez A."/>
            <person name="Wojciechowski M.F."/>
        </authorList>
    </citation>
    <scope>NUCLEOTIDE SEQUENCE</scope>
    <source>
        <strain evidence="2">SGP5-SGP5p</strain>
        <tissue evidence="2">Aerial part</tissue>
    </source>
</reference>